<dbReference type="InterPro" id="IPR002172">
    <property type="entry name" value="LDrepeatLR_classA_rpt"/>
</dbReference>
<keyword evidence="3" id="KW-0812">Transmembrane</keyword>
<sequence length="71" mass="8216">CQSGPDFETVKCPQYVETDPLYCIEIHQLCDRRENCPNGEDEDQTMCMFHRAVNILVLFLTPSLLIVITRI</sequence>
<gene>
    <name evidence="4" type="ORF">ACJMK2_028570</name>
</gene>
<dbReference type="EMBL" id="JBJQND010000003">
    <property type="protein sequence ID" value="KAL3882202.1"/>
    <property type="molecule type" value="Genomic_DNA"/>
</dbReference>
<keyword evidence="3" id="KW-0472">Membrane</keyword>
<dbReference type="InterPro" id="IPR036055">
    <property type="entry name" value="LDL_receptor-like_sf"/>
</dbReference>
<evidence type="ECO:0000313" key="4">
    <source>
        <dbReference type="EMBL" id="KAL3882202.1"/>
    </source>
</evidence>
<dbReference type="PANTHER" id="PTHR21105">
    <property type="entry name" value="GH16255P"/>
    <property type="match status" value="1"/>
</dbReference>
<dbReference type="PROSITE" id="PS50068">
    <property type="entry name" value="LDLRA_2"/>
    <property type="match status" value="1"/>
</dbReference>
<keyword evidence="3" id="KW-1133">Transmembrane helix</keyword>
<evidence type="ECO:0000256" key="2">
    <source>
        <dbReference type="PROSITE-ProRule" id="PRU00124"/>
    </source>
</evidence>
<dbReference type="SMART" id="SM00192">
    <property type="entry name" value="LDLa"/>
    <property type="match status" value="1"/>
</dbReference>
<comment type="caution">
    <text evidence="4">The sequence shown here is derived from an EMBL/GenBank/DDBJ whole genome shotgun (WGS) entry which is preliminary data.</text>
</comment>
<organism evidence="4 5">
    <name type="scientific">Sinanodonta woodiana</name>
    <name type="common">Chinese pond mussel</name>
    <name type="synonym">Anodonta woodiana</name>
    <dbReference type="NCBI Taxonomy" id="1069815"/>
    <lineage>
        <taxon>Eukaryota</taxon>
        <taxon>Metazoa</taxon>
        <taxon>Spiralia</taxon>
        <taxon>Lophotrochozoa</taxon>
        <taxon>Mollusca</taxon>
        <taxon>Bivalvia</taxon>
        <taxon>Autobranchia</taxon>
        <taxon>Heteroconchia</taxon>
        <taxon>Palaeoheterodonta</taxon>
        <taxon>Unionida</taxon>
        <taxon>Unionoidea</taxon>
        <taxon>Unionidae</taxon>
        <taxon>Unioninae</taxon>
        <taxon>Sinanodonta</taxon>
    </lineage>
</organism>
<feature type="transmembrane region" description="Helical" evidence="3">
    <location>
        <begin position="48"/>
        <end position="68"/>
    </location>
</feature>
<dbReference type="PROSITE" id="PS01209">
    <property type="entry name" value="LDLRA_1"/>
    <property type="match status" value="1"/>
</dbReference>
<comment type="caution">
    <text evidence="2">Lacks conserved residue(s) required for the propagation of feature annotation.</text>
</comment>
<proteinExistence type="predicted"/>
<dbReference type="Proteomes" id="UP001634394">
    <property type="component" value="Unassembled WGS sequence"/>
</dbReference>
<keyword evidence="1" id="KW-1015">Disulfide bond</keyword>
<reference evidence="4 5" key="1">
    <citation type="submission" date="2024-11" db="EMBL/GenBank/DDBJ databases">
        <title>Chromosome-level genome assembly of the freshwater bivalve Anodonta woodiana.</title>
        <authorList>
            <person name="Chen X."/>
        </authorList>
    </citation>
    <scope>NUCLEOTIDE SEQUENCE [LARGE SCALE GENOMIC DNA]</scope>
    <source>
        <strain evidence="4">MN2024</strain>
        <tissue evidence="4">Gills</tissue>
    </source>
</reference>
<dbReference type="SUPFAM" id="SSF57424">
    <property type="entry name" value="LDL receptor-like module"/>
    <property type="match status" value="1"/>
</dbReference>
<feature type="non-terminal residue" evidence="4">
    <location>
        <position position="1"/>
    </location>
</feature>
<evidence type="ECO:0000256" key="3">
    <source>
        <dbReference type="SAM" id="Phobius"/>
    </source>
</evidence>
<dbReference type="Gene3D" id="2.40.128.620">
    <property type="match status" value="1"/>
</dbReference>
<evidence type="ECO:0000313" key="5">
    <source>
        <dbReference type="Proteomes" id="UP001634394"/>
    </source>
</evidence>
<name>A0ABD3XB27_SINWO</name>
<protein>
    <submittedName>
        <fullName evidence="4">Uncharacterized protein</fullName>
    </submittedName>
</protein>
<accession>A0ABD3XB27</accession>
<evidence type="ECO:0000256" key="1">
    <source>
        <dbReference type="ARBA" id="ARBA00023157"/>
    </source>
</evidence>
<keyword evidence="5" id="KW-1185">Reference proteome</keyword>
<dbReference type="PANTHER" id="PTHR21105:SF0">
    <property type="entry name" value="GH16255P"/>
    <property type="match status" value="1"/>
</dbReference>
<dbReference type="AlphaFoldDB" id="A0ABD3XB27"/>
<dbReference type="InterPro" id="IPR023415">
    <property type="entry name" value="LDLR_class-A_CS"/>
</dbReference>